<evidence type="ECO:0000313" key="4">
    <source>
        <dbReference type="EnsemblPlants" id="Kaladp0666s0018.1.v1.1"/>
    </source>
</evidence>
<dbReference type="InterPro" id="IPR036397">
    <property type="entry name" value="RNaseH_sf"/>
</dbReference>
<proteinExistence type="predicted"/>
<dbReference type="InterPro" id="IPR051132">
    <property type="entry name" value="3-5_Exonuclease_domain"/>
</dbReference>
<dbReference type="InterPro" id="IPR012337">
    <property type="entry name" value="RNaseH-like_sf"/>
</dbReference>
<dbReference type="CDD" id="cd06141">
    <property type="entry name" value="WRN_exo"/>
    <property type="match status" value="1"/>
</dbReference>
<dbReference type="Proteomes" id="UP000594263">
    <property type="component" value="Unplaced"/>
</dbReference>
<dbReference type="OMA" id="DAEWRPN"/>
<evidence type="ECO:0000313" key="5">
    <source>
        <dbReference type="Proteomes" id="UP000594263"/>
    </source>
</evidence>
<dbReference type="GO" id="GO:0006139">
    <property type="term" value="P:nucleobase-containing compound metabolic process"/>
    <property type="evidence" value="ECO:0007669"/>
    <property type="project" value="InterPro"/>
</dbReference>
<dbReference type="GO" id="GO:0005634">
    <property type="term" value="C:nucleus"/>
    <property type="evidence" value="ECO:0007669"/>
    <property type="project" value="TreeGrafter"/>
</dbReference>
<dbReference type="Gene3D" id="3.30.420.10">
    <property type="entry name" value="Ribonuclease H-like superfamily/Ribonuclease H"/>
    <property type="match status" value="1"/>
</dbReference>
<dbReference type="Pfam" id="PF01612">
    <property type="entry name" value="DNA_pol_A_exo1"/>
    <property type="match status" value="1"/>
</dbReference>
<dbReference type="InterPro" id="IPR002562">
    <property type="entry name" value="3'-5'_exonuclease_dom"/>
</dbReference>
<feature type="domain" description="3'-5' exonuclease" evidence="3">
    <location>
        <begin position="56"/>
        <end position="197"/>
    </location>
</feature>
<reference evidence="4" key="1">
    <citation type="submission" date="2021-01" db="UniProtKB">
        <authorList>
            <consortium name="EnsemblPlants"/>
        </authorList>
    </citation>
    <scope>IDENTIFICATION</scope>
</reference>
<dbReference type="PANTHER" id="PTHR13620">
    <property type="entry name" value="3-5 EXONUCLEASE"/>
    <property type="match status" value="1"/>
</dbReference>
<evidence type="ECO:0000256" key="2">
    <source>
        <dbReference type="ARBA" id="ARBA00022801"/>
    </source>
</evidence>
<protein>
    <recommendedName>
        <fullName evidence="3">3'-5' exonuclease domain-containing protein</fullName>
    </recommendedName>
</protein>
<keyword evidence="2" id="KW-0378">Hydrolase</keyword>
<dbReference type="EnsemblPlants" id="Kaladp0666s0018.1.v1.1">
    <property type="protein sequence ID" value="Kaladp0666s0018.1.v1.1"/>
    <property type="gene ID" value="Kaladp0666s0018.v1.1"/>
</dbReference>
<name>A0A7N0VEB2_KALFE</name>
<dbReference type="GO" id="GO:0008408">
    <property type="term" value="F:3'-5' exonuclease activity"/>
    <property type="evidence" value="ECO:0007669"/>
    <property type="project" value="InterPro"/>
</dbReference>
<dbReference type="GO" id="GO:0003676">
    <property type="term" value="F:nucleic acid binding"/>
    <property type="evidence" value="ECO:0007669"/>
    <property type="project" value="InterPro"/>
</dbReference>
<evidence type="ECO:0000259" key="3">
    <source>
        <dbReference type="Pfam" id="PF01612"/>
    </source>
</evidence>
<accession>A0A7N0VEB2</accession>
<dbReference type="GO" id="GO:0005737">
    <property type="term" value="C:cytoplasm"/>
    <property type="evidence" value="ECO:0007669"/>
    <property type="project" value="TreeGrafter"/>
</dbReference>
<dbReference type="SUPFAM" id="SSF53098">
    <property type="entry name" value="Ribonuclease H-like"/>
    <property type="match status" value="1"/>
</dbReference>
<keyword evidence="1" id="KW-0540">Nuclease</keyword>
<dbReference type="AlphaFoldDB" id="A0A7N0VEB2"/>
<evidence type="ECO:0000256" key="1">
    <source>
        <dbReference type="ARBA" id="ARBA00022722"/>
    </source>
</evidence>
<keyword evidence="5" id="KW-1185">Reference proteome</keyword>
<dbReference type="PANTHER" id="PTHR13620:SF105">
    <property type="entry name" value="OS01G0737700 PROTEIN"/>
    <property type="match status" value="1"/>
</dbReference>
<sequence>MAAAAIPIRTVDHELPYDTHNIYDIHVDDATVIRTLVTHTPHMVDQWIAEVESEHRRLSTARLVVGLDVEWRPNFHRNQGDNPVAVVQLCVARRCLVFQILHAPLVPASLSAFLQNRSHKFVGVGIESDVEKLVEWWNLNVANQVDLRSLAADKRGRAEYRNAGVKVLARELLGREVEKPQRVTMSRWDAEWLSVKQGAAG</sequence>
<dbReference type="Gramene" id="Kaladp0666s0018.1.v1.1">
    <property type="protein sequence ID" value="Kaladp0666s0018.1.v1.1"/>
    <property type="gene ID" value="Kaladp0666s0018.v1.1"/>
</dbReference>
<organism evidence="4 5">
    <name type="scientific">Kalanchoe fedtschenkoi</name>
    <name type="common">Lavender scallops</name>
    <name type="synonym">South American air plant</name>
    <dbReference type="NCBI Taxonomy" id="63787"/>
    <lineage>
        <taxon>Eukaryota</taxon>
        <taxon>Viridiplantae</taxon>
        <taxon>Streptophyta</taxon>
        <taxon>Embryophyta</taxon>
        <taxon>Tracheophyta</taxon>
        <taxon>Spermatophyta</taxon>
        <taxon>Magnoliopsida</taxon>
        <taxon>eudicotyledons</taxon>
        <taxon>Gunneridae</taxon>
        <taxon>Pentapetalae</taxon>
        <taxon>Saxifragales</taxon>
        <taxon>Crassulaceae</taxon>
        <taxon>Kalanchoe</taxon>
    </lineage>
</organism>